<proteinExistence type="predicted"/>
<name>A0A6B0U6G8_9RHOB</name>
<dbReference type="EMBL" id="WUWG01000006">
    <property type="protein sequence ID" value="MXU66461.1"/>
    <property type="molecule type" value="Genomic_DNA"/>
</dbReference>
<reference evidence="2 3" key="1">
    <citation type="submission" date="2019-12" db="EMBL/GenBank/DDBJ databases">
        <title>Strain KN286 was isolated from seawater, which was collected from Caroline Seamount in the tropical western Pacific.</title>
        <authorList>
            <person name="Wang Q."/>
        </authorList>
    </citation>
    <scope>NUCLEOTIDE SEQUENCE [LARGE SCALE GENOMIC DNA]</scope>
    <source>
        <strain evidence="2 3">KN286</strain>
    </source>
</reference>
<dbReference type="RefSeq" id="WP_160855980.1">
    <property type="nucleotide sequence ID" value="NZ_WUWG01000006.1"/>
</dbReference>
<keyword evidence="1" id="KW-0472">Membrane</keyword>
<comment type="caution">
    <text evidence="2">The sequence shown here is derived from an EMBL/GenBank/DDBJ whole genome shotgun (WGS) entry which is preliminary data.</text>
</comment>
<evidence type="ECO:0000313" key="3">
    <source>
        <dbReference type="Proteomes" id="UP000436016"/>
    </source>
</evidence>
<feature type="transmembrane region" description="Helical" evidence="1">
    <location>
        <begin position="147"/>
        <end position="178"/>
    </location>
</feature>
<accession>A0A6B0U6G8</accession>
<dbReference type="Proteomes" id="UP000436016">
    <property type="component" value="Unassembled WGS sequence"/>
</dbReference>
<keyword evidence="1" id="KW-1133">Transmembrane helix</keyword>
<feature type="transmembrane region" description="Helical" evidence="1">
    <location>
        <begin position="12"/>
        <end position="31"/>
    </location>
</feature>
<feature type="transmembrane region" description="Helical" evidence="1">
    <location>
        <begin position="51"/>
        <end position="79"/>
    </location>
</feature>
<evidence type="ECO:0000313" key="2">
    <source>
        <dbReference type="EMBL" id="MXU66461.1"/>
    </source>
</evidence>
<feature type="transmembrane region" description="Helical" evidence="1">
    <location>
        <begin position="100"/>
        <end position="127"/>
    </location>
</feature>
<organism evidence="2 3">
    <name type="scientific">Oceanomicrobium pacificus</name>
    <dbReference type="NCBI Taxonomy" id="2692916"/>
    <lineage>
        <taxon>Bacteria</taxon>
        <taxon>Pseudomonadati</taxon>
        <taxon>Pseudomonadota</taxon>
        <taxon>Alphaproteobacteria</taxon>
        <taxon>Rhodobacterales</taxon>
        <taxon>Paracoccaceae</taxon>
        <taxon>Oceanomicrobium</taxon>
    </lineage>
</organism>
<protein>
    <recommendedName>
        <fullName evidence="4">DUF4956 domain-containing protein</fullName>
    </recommendedName>
</protein>
<evidence type="ECO:0008006" key="4">
    <source>
        <dbReference type="Google" id="ProtNLM"/>
    </source>
</evidence>
<gene>
    <name evidence="2" type="ORF">GSH16_13500</name>
</gene>
<sequence length="263" mass="27860">MVHAGQAGRIGWALGVMVVATAGAVFAQSPLVPGVEPSGRPLTDTGFGGGYAALMSPSTMLGFLRDVVIGFGLTALIAFHPSLRHLRNTVEEAEIPRTQFLYALVGMVIGFLVVTHGSIIGFIVFGIGGLMRFRTDLGSSARTGECIVVTVVGLCIGLELPVVAVMTTLSAWVVIWFINRTRVHVIELIAPDFAGLDAAAEAARSVVDTAGWRHVGEKHGGYKPHMRILFSAPSQVTRGDILDALRAGLGPSVPDERVWHLAD</sequence>
<evidence type="ECO:0000256" key="1">
    <source>
        <dbReference type="SAM" id="Phobius"/>
    </source>
</evidence>
<keyword evidence="1" id="KW-0812">Transmembrane</keyword>
<keyword evidence="3" id="KW-1185">Reference proteome</keyword>
<dbReference type="AlphaFoldDB" id="A0A6B0U6G8"/>